<evidence type="ECO:0000256" key="1">
    <source>
        <dbReference type="ARBA" id="ARBA00004236"/>
    </source>
</evidence>
<dbReference type="PANTHER" id="PTHR30333">
    <property type="entry name" value="CYTOCHROME C-TYPE PROTEIN"/>
    <property type="match status" value="1"/>
</dbReference>
<evidence type="ECO:0000256" key="7">
    <source>
        <dbReference type="ARBA" id="ARBA00022723"/>
    </source>
</evidence>
<evidence type="ECO:0000256" key="3">
    <source>
        <dbReference type="ARBA" id="ARBA00022448"/>
    </source>
</evidence>
<keyword evidence="11 13" id="KW-0472">Membrane</keyword>
<dbReference type="SUPFAM" id="SSF48695">
    <property type="entry name" value="Multiheme cytochromes"/>
    <property type="match status" value="1"/>
</dbReference>
<dbReference type="InterPro" id="IPR005126">
    <property type="entry name" value="NapC/NirT_cyt_c_N"/>
</dbReference>
<dbReference type="InterPro" id="IPR017571">
    <property type="entry name" value="NrfH"/>
</dbReference>
<keyword evidence="10" id="KW-0408">Iron</keyword>
<keyword evidence="9 13" id="KW-1133">Transmembrane helix</keyword>
<keyword evidence="8" id="KW-0249">Electron transport</keyword>
<keyword evidence="5" id="KW-0349">Heme</keyword>
<dbReference type="InterPro" id="IPR036280">
    <property type="entry name" value="Multihaem_cyt_sf"/>
</dbReference>
<evidence type="ECO:0000256" key="8">
    <source>
        <dbReference type="ARBA" id="ARBA00022982"/>
    </source>
</evidence>
<evidence type="ECO:0000256" key="5">
    <source>
        <dbReference type="ARBA" id="ARBA00022617"/>
    </source>
</evidence>
<evidence type="ECO:0000256" key="4">
    <source>
        <dbReference type="ARBA" id="ARBA00022475"/>
    </source>
</evidence>
<keyword evidence="3" id="KW-0813">Transport</keyword>
<keyword evidence="4" id="KW-1003">Cell membrane</keyword>
<dbReference type="AlphaFoldDB" id="A0A644UM08"/>
<dbReference type="GO" id="GO:0005886">
    <property type="term" value="C:plasma membrane"/>
    <property type="evidence" value="ECO:0007669"/>
    <property type="project" value="UniProtKB-SubCell"/>
</dbReference>
<keyword evidence="7" id="KW-0479">Metal-binding</keyword>
<evidence type="ECO:0000256" key="6">
    <source>
        <dbReference type="ARBA" id="ARBA00022692"/>
    </source>
</evidence>
<dbReference type="EMBL" id="VSSQ01000130">
    <property type="protein sequence ID" value="MPL79753.1"/>
    <property type="molecule type" value="Genomic_DNA"/>
</dbReference>
<dbReference type="PANTHER" id="PTHR30333:SF1">
    <property type="entry name" value="CYTOCHROME C-TYPE PROTEIN NAPC"/>
    <property type="match status" value="1"/>
</dbReference>
<protein>
    <submittedName>
        <fullName evidence="15">Cytochrome c-type protein NrfH</fullName>
    </submittedName>
</protein>
<evidence type="ECO:0000256" key="12">
    <source>
        <dbReference type="SAM" id="MobiDB-lite"/>
    </source>
</evidence>
<comment type="subcellular location">
    <subcellularLocation>
        <location evidence="1">Cell membrane</location>
    </subcellularLocation>
</comment>
<dbReference type="GO" id="GO:0009061">
    <property type="term" value="P:anaerobic respiration"/>
    <property type="evidence" value="ECO:0007669"/>
    <property type="project" value="TreeGrafter"/>
</dbReference>
<reference evidence="15" key="1">
    <citation type="submission" date="2019-08" db="EMBL/GenBank/DDBJ databases">
        <authorList>
            <person name="Kucharzyk K."/>
            <person name="Murdoch R.W."/>
            <person name="Higgins S."/>
            <person name="Loffler F."/>
        </authorList>
    </citation>
    <scope>NUCLEOTIDE SEQUENCE</scope>
</reference>
<accession>A0A644UM08</accession>
<evidence type="ECO:0000256" key="11">
    <source>
        <dbReference type="ARBA" id="ARBA00023136"/>
    </source>
</evidence>
<comment type="caution">
    <text evidence="15">The sequence shown here is derived from an EMBL/GenBank/DDBJ whole genome shotgun (WGS) entry which is preliminary data.</text>
</comment>
<dbReference type="Pfam" id="PF03264">
    <property type="entry name" value="Cytochrom_NNT"/>
    <property type="match status" value="1"/>
</dbReference>
<feature type="domain" description="NapC/NirT cytochrome c N-terminal" evidence="14">
    <location>
        <begin position="16"/>
        <end position="163"/>
    </location>
</feature>
<evidence type="ECO:0000256" key="9">
    <source>
        <dbReference type="ARBA" id="ARBA00022989"/>
    </source>
</evidence>
<dbReference type="GO" id="GO:0046872">
    <property type="term" value="F:metal ion binding"/>
    <property type="evidence" value="ECO:0007669"/>
    <property type="project" value="UniProtKB-KW"/>
</dbReference>
<evidence type="ECO:0000259" key="14">
    <source>
        <dbReference type="Pfam" id="PF03264"/>
    </source>
</evidence>
<evidence type="ECO:0000256" key="2">
    <source>
        <dbReference type="ARBA" id="ARBA00007395"/>
    </source>
</evidence>
<proteinExistence type="inferred from homology"/>
<organism evidence="15">
    <name type="scientific">bioreactor metagenome</name>
    <dbReference type="NCBI Taxonomy" id="1076179"/>
    <lineage>
        <taxon>unclassified sequences</taxon>
        <taxon>metagenomes</taxon>
        <taxon>ecological metagenomes</taxon>
    </lineage>
</organism>
<dbReference type="GO" id="GO:0009055">
    <property type="term" value="F:electron transfer activity"/>
    <property type="evidence" value="ECO:0007669"/>
    <property type="project" value="TreeGrafter"/>
</dbReference>
<evidence type="ECO:0000256" key="13">
    <source>
        <dbReference type="SAM" id="Phobius"/>
    </source>
</evidence>
<comment type="similarity">
    <text evidence="2">Belongs to the NapC/NirT/NrfH family.</text>
</comment>
<dbReference type="NCBIfam" id="TIGR03153">
    <property type="entry name" value="cytochr_NrfH"/>
    <property type="match status" value="1"/>
</dbReference>
<evidence type="ECO:0000256" key="10">
    <source>
        <dbReference type="ARBA" id="ARBA00023004"/>
    </source>
</evidence>
<evidence type="ECO:0000313" key="15">
    <source>
        <dbReference type="EMBL" id="MPL79753.1"/>
    </source>
</evidence>
<feature type="transmembrane region" description="Helical" evidence="13">
    <location>
        <begin position="12"/>
        <end position="32"/>
    </location>
</feature>
<dbReference type="InterPro" id="IPR038266">
    <property type="entry name" value="NapC/NirT_cytc_sf"/>
</dbReference>
<keyword evidence="6 13" id="KW-0812">Transmembrane</keyword>
<name>A0A644UM08_9ZZZZ</name>
<dbReference type="GO" id="GO:0022900">
    <property type="term" value="P:electron transport chain"/>
    <property type="evidence" value="ECO:0007669"/>
    <property type="project" value="InterPro"/>
</dbReference>
<sequence>MKKFLSYFPAWLIIPLFVIGGLIAGLSSYAVYMSRFHSYLSDDPETCINCHIMAPYYDTWSHSSHRNYANCNDCHVPHNNIFNKYFFKAKDGSYHSAVFTFHAEPQVIRPRNASYNVIMDNCIRCHEHLNTALVNTGMFSYNDTKKGMAKACWDCHTNVPHTKISNISSSPNSLAPLPKSPIPDWLKNKTKK</sequence>
<feature type="region of interest" description="Disordered" evidence="12">
    <location>
        <begin position="167"/>
        <end position="192"/>
    </location>
</feature>
<dbReference type="Gene3D" id="1.10.3820.10">
    <property type="entry name" value="Di-heme elbow motif domain"/>
    <property type="match status" value="1"/>
</dbReference>
<dbReference type="InterPro" id="IPR051174">
    <property type="entry name" value="Cytochrome_c-type_ET"/>
</dbReference>
<gene>
    <name evidence="15" type="primary">nrfH_5</name>
    <name evidence="15" type="ORF">SDC9_25637</name>
</gene>